<dbReference type="AlphaFoldDB" id="A0A6L9SGK2"/>
<evidence type="ECO:0000313" key="3">
    <source>
        <dbReference type="Proteomes" id="UP000475214"/>
    </source>
</evidence>
<evidence type="ECO:0000256" key="1">
    <source>
        <dbReference type="SAM" id="MobiDB-lite"/>
    </source>
</evidence>
<feature type="compositionally biased region" description="Polar residues" evidence="1">
    <location>
        <begin position="13"/>
        <end position="23"/>
    </location>
</feature>
<keyword evidence="3" id="KW-1185">Reference proteome</keyword>
<organism evidence="2 3">
    <name type="scientific">Phytoactinopolyspora halotolerans</name>
    <dbReference type="NCBI Taxonomy" id="1981512"/>
    <lineage>
        <taxon>Bacteria</taxon>
        <taxon>Bacillati</taxon>
        <taxon>Actinomycetota</taxon>
        <taxon>Actinomycetes</taxon>
        <taxon>Jiangellales</taxon>
        <taxon>Jiangellaceae</taxon>
        <taxon>Phytoactinopolyspora</taxon>
    </lineage>
</organism>
<feature type="region of interest" description="Disordered" evidence="1">
    <location>
        <begin position="1"/>
        <end position="49"/>
    </location>
</feature>
<gene>
    <name evidence="2" type="ORF">G1H10_30485</name>
</gene>
<sequence length="176" mass="18805">MSCGDGDVAPTAESGSGDESATQADHPAPPSAAVERPSSGPTSPDSLDPFEARLIGQLEAIGVDQPGRAQDEYKSAQIHGGWHGGRAFVHGYERQVSAWDAELIDEIMIDGVRAEVVRMEMGPVEGEQMVRFSCHGDVYEVISMPGVTEEVTFGGGDIEESRELARLLMDEIGCEE</sequence>
<name>A0A6L9SGK2_9ACTN</name>
<accession>A0A6L9SGK2</accession>
<evidence type="ECO:0000313" key="2">
    <source>
        <dbReference type="EMBL" id="NEE04505.1"/>
    </source>
</evidence>
<protein>
    <submittedName>
        <fullName evidence="2">Uncharacterized protein</fullName>
    </submittedName>
</protein>
<proteinExistence type="predicted"/>
<dbReference type="EMBL" id="JAAGOA010000035">
    <property type="protein sequence ID" value="NEE04505.1"/>
    <property type="molecule type" value="Genomic_DNA"/>
</dbReference>
<reference evidence="2 3" key="1">
    <citation type="submission" date="2020-02" db="EMBL/GenBank/DDBJ databases">
        <authorList>
            <person name="Li X.-J."/>
            <person name="Han X.-M."/>
        </authorList>
    </citation>
    <scope>NUCLEOTIDE SEQUENCE [LARGE SCALE GENOMIC DNA]</scope>
    <source>
        <strain evidence="2 3">CCTCC AB 2017055</strain>
    </source>
</reference>
<dbReference type="RefSeq" id="WP_163745051.1">
    <property type="nucleotide sequence ID" value="NZ_JAAGOA010000035.1"/>
</dbReference>
<dbReference type="Proteomes" id="UP000475214">
    <property type="component" value="Unassembled WGS sequence"/>
</dbReference>
<comment type="caution">
    <text evidence="2">The sequence shown here is derived from an EMBL/GenBank/DDBJ whole genome shotgun (WGS) entry which is preliminary data.</text>
</comment>